<keyword evidence="3 6" id="KW-0663">Pyridoxal phosphate</keyword>
<dbReference type="SUPFAM" id="SSF53383">
    <property type="entry name" value="PLP-dependent transferases"/>
    <property type="match status" value="1"/>
</dbReference>
<evidence type="ECO:0000256" key="4">
    <source>
        <dbReference type="ARBA" id="ARBA00023239"/>
    </source>
</evidence>
<evidence type="ECO:0000256" key="1">
    <source>
        <dbReference type="ARBA" id="ARBA00001933"/>
    </source>
</evidence>
<comment type="similarity">
    <text evidence="2 7">Belongs to the trans-sulfuration enzymes family.</text>
</comment>
<dbReference type="InterPro" id="IPR015424">
    <property type="entry name" value="PyrdxlP-dep_Trfase"/>
</dbReference>
<evidence type="ECO:0000256" key="3">
    <source>
        <dbReference type="ARBA" id="ARBA00022898"/>
    </source>
</evidence>
<comment type="cofactor">
    <cofactor evidence="1 7">
        <name>pyridoxal 5'-phosphate</name>
        <dbReference type="ChEBI" id="CHEBI:597326"/>
    </cofactor>
</comment>
<sequence>MKPDTRLVHLGRDPERFEGLVNIPPCRTSTFLHASVADYQAAASRKQDSLYYGRFGSQTSRALEAACTELDGGHGAMLFPCGLAAITRVLGSLLEPGQHLLMADTVYGPARAFCEQELARLGVETTWYAPDADLDALVRPATRVIYGEAPGSLTFEMQDLRALAEVARRHGLVSVVDNTWATSWFCQPLALGIDISIQSASKYIVGHSDAMLGVAVANEAQFPALRRAAAQYGNAVSPDDCYMALRGLRTLGVRLERHQASALRVAQWLRTRAEVEQVLHPALPDSPGHALWRRDFSGASGLFGVAFRAGDDAALARFVDDLRLFGIGVSWGGFESLALPSHPVRNTSAAALGGRPLVRLHIGLEDPDDLIADLARALDRHMAAARG</sequence>
<dbReference type="InterPro" id="IPR015421">
    <property type="entry name" value="PyrdxlP-dep_Trfase_major"/>
</dbReference>
<evidence type="ECO:0000313" key="8">
    <source>
        <dbReference type="EMBL" id="CCJ54674.1"/>
    </source>
</evidence>
<dbReference type="CDD" id="cd00614">
    <property type="entry name" value="CGS_like"/>
    <property type="match status" value="1"/>
</dbReference>
<evidence type="ECO:0000256" key="2">
    <source>
        <dbReference type="ARBA" id="ARBA00009077"/>
    </source>
</evidence>
<dbReference type="InterPro" id="IPR000277">
    <property type="entry name" value="Cys/Met-Metab_PyrdxlP-dep_enz"/>
</dbReference>
<proteinExistence type="inferred from homology"/>
<dbReference type="InterPro" id="IPR006233">
    <property type="entry name" value="Cys_b_lyase_bac"/>
</dbReference>
<dbReference type="Proteomes" id="UP000007564">
    <property type="component" value="Chromosome"/>
</dbReference>
<dbReference type="OrthoDB" id="9805807at2"/>
<dbReference type="FunFam" id="3.40.640.10:FF:000046">
    <property type="entry name" value="Cystathionine gamma-lyase"/>
    <property type="match status" value="1"/>
</dbReference>
<dbReference type="InterPro" id="IPR015422">
    <property type="entry name" value="PyrdxlP-dep_Trfase_small"/>
</dbReference>
<dbReference type="Gene3D" id="3.90.1150.10">
    <property type="entry name" value="Aspartate Aminotransferase, domain 1"/>
    <property type="match status" value="1"/>
</dbReference>
<dbReference type="EMBL" id="HE965806">
    <property type="protein sequence ID" value="CCJ54674.1"/>
    <property type="molecule type" value="Genomic_DNA"/>
</dbReference>
<evidence type="ECO:0000256" key="6">
    <source>
        <dbReference type="PIRSR" id="PIRSR001434-2"/>
    </source>
</evidence>
<evidence type="ECO:0000313" key="9">
    <source>
        <dbReference type="Proteomes" id="UP000007564"/>
    </source>
</evidence>
<organism evidence="8 9">
    <name type="scientific">Bordetella bronchiseptica 253</name>
    <dbReference type="NCBI Taxonomy" id="568707"/>
    <lineage>
        <taxon>Bacteria</taxon>
        <taxon>Pseudomonadati</taxon>
        <taxon>Pseudomonadota</taxon>
        <taxon>Betaproteobacteria</taxon>
        <taxon>Burkholderiales</taxon>
        <taxon>Alcaligenaceae</taxon>
        <taxon>Bordetella</taxon>
    </lineage>
</organism>
<dbReference type="PIRSF" id="PIRSF001434">
    <property type="entry name" value="CGS"/>
    <property type="match status" value="1"/>
</dbReference>
<dbReference type="GO" id="GO:0019450">
    <property type="term" value="P:L-cysteine catabolic process to pyruvate"/>
    <property type="evidence" value="ECO:0007669"/>
    <property type="project" value="TreeGrafter"/>
</dbReference>
<gene>
    <name evidence="8" type="primary">metC</name>
    <name evidence="8" type="ORF">BN112_2757</name>
</gene>
<dbReference type="Pfam" id="PF01053">
    <property type="entry name" value="Cys_Met_Meta_PP"/>
    <property type="match status" value="1"/>
</dbReference>
<dbReference type="GO" id="GO:0030170">
    <property type="term" value="F:pyridoxal phosphate binding"/>
    <property type="evidence" value="ECO:0007669"/>
    <property type="project" value="InterPro"/>
</dbReference>
<evidence type="ECO:0000256" key="5">
    <source>
        <dbReference type="ARBA" id="ARBA00047517"/>
    </source>
</evidence>
<dbReference type="Gene3D" id="3.40.640.10">
    <property type="entry name" value="Type I PLP-dependent aspartate aminotransferase-like (Major domain)"/>
    <property type="match status" value="1"/>
</dbReference>
<dbReference type="GO" id="GO:0047804">
    <property type="term" value="F:cysteine-S-conjugate beta-lyase activity"/>
    <property type="evidence" value="ECO:0007669"/>
    <property type="project" value="InterPro"/>
</dbReference>
<evidence type="ECO:0000256" key="7">
    <source>
        <dbReference type="RuleBase" id="RU362118"/>
    </source>
</evidence>
<dbReference type="EC" id="4.4.1.8" evidence="8"/>
<dbReference type="PANTHER" id="PTHR43500">
    <property type="entry name" value="CYSTATHIONINE BETA-LYASE-RELATED"/>
    <property type="match status" value="1"/>
</dbReference>
<comment type="catalytic activity">
    <reaction evidence="5">
        <text>L,L-cystathionine + H2O = L-homocysteine + pyruvate + NH4(+)</text>
        <dbReference type="Rhea" id="RHEA:13965"/>
        <dbReference type="ChEBI" id="CHEBI:15361"/>
        <dbReference type="ChEBI" id="CHEBI:15377"/>
        <dbReference type="ChEBI" id="CHEBI:28938"/>
        <dbReference type="ChEBI" id="CHEBI:58161"/>
        <dbReference type="ChEBI" id="CHEBI:58199"/>
    </reaction>
</comment>
<name>A0A0C6P9B6_BORBO</name>
<dbReference type="HOGENOM" id="CLU_018986_5_1_4"/>
<protein>
    <submittedName>
        <fullName evidence="8">Cystathionine beta-lyase</fullName>
        <ecNumber evidence="8">4.4.1.8</ecNumber>
    </submittedName>
</protein>
<dbReference type="RefSeq" id="WP_003808083.1">
    <property type="nucleotide sequence ID" value="NC_019382.1"/>
</dbReference>
<dbReference type="GO" id="GO:0019346">
    <property type="term" value="P:transsulfuration"/>
    <property type="evidence" value="ECO:0007669"/>
    <property type="project" value="InterPro"/>
</dbReference>
<dbReference type="AlphaFoldDB" id="A0A0C6P9B6"/>
<accession>A0A0C6P9B6</accession>
<dbReference type="PANTHER" id="PTHR43500:SF1">
    <property type="entry name" value="CYSTATHIONINE BETA-LYASE-RELATED"/>
    <property type="match status" value="1"/>
</dbReference>
<reference evidence="8 9" key="1">
    <citation type="journal article" date="2012" name="BMC Genomics">
        <title>Comparative genomics of the classical Bordetella subspecies: the evolution and exchange of virulence-associated diversity amongst closely related pathogens.</title>
        <authorList>
            <person name="Park J."/>
            <person name="Zhang Y."/>
            <person name="Buboltz A.M."/>
            <person name="Zhang X."/>
            <person name="Schuster S.C."/>
            <person name="Ahuja U."/>
            <person name="Liu M."/>
            <person name="Miller J.F."/>
            <person name="Sebaihia M."/>
            <person name="Bentley S.D."/>
            <person name="Parkhill J."/>
            <person name="Harvill E.T."/>
        </authorList>
    </citation>
    <scope>NUCLEOTIDE SEQUENCE [LARGE SCALE GENOMIC DNA]</scope>
    <source>
        <strain evidence="8 9">253</strain>
    </source>
</reference>
<dbReference type="NCBIfam" id="TIGR01324">
    <property type="entry name" value="cysta_beta_ly_B"/>
    <property type="match status" value="1"/>
</dbReference>
<keyword evidence="4 8" id="KW-0456">Lyase</keyword>
<dbReference type="GeneID" id="56480647"/>
<dbReference type="KEGG" id="bbh:BN112_2757"/>
<feature type="modified residue" description="N6-(pyridoxal phosphate)lysine" evidence="6">
    <location>
        <position position="202"/>
    </location>
</feature>